<evidence type="ECO:0000256" key="1">
    <source>
        <dbReference type="ARBA" id="ARBA00004442"/>
    </source>
</evidence>
<dbReference type="PROSITE" id="PS51257">
    <property type="entry name" value="PROKAR_LIPOPROTEIN"/>
    <property type="match status" value="1"/>
</dbReference>
<organism evidence="8 9">
    <name type="scientific">Pedobacter antarcticus 4BY</name>
    <dbReference type="NCBI Taxonomy" id="1358423"/>
    <lineage>
        <taxon>Bacteria</taxon>
        <taxon>Pseudomonadati</taxon>
        <taxon>Bacteroidota</taxon>
        <taxon>Sphingobacteriia</taxon>
        <taxon>Sphingobacteriales</taxon>
        <taxon>Sphingobacteriaceae</taxon>
        <taxon>Pedobacter</taxon>
    </lineage>
</organism>
<dbReference type="Pfam" id="PF14322">
    <property type="entry name" value="SusD-like_3"/>
    <property type="match status" value="1"/>
</dbReference>
<evidence type="ECO:0000256" key="5">
    <source>
        <dbReference type="ARBA" id="ARBA00023237"/>
    </source>
</evidence>
<dbReference type="Gene3D" id="1.25.40.390">
    <property type="match status" value="1"/>
</dbReference>
<sequence length="590" mass="67523">MKKTFILLYIALVAVSCKKLDQKPMDTATPEAVFNNEKGLQLYSNSFYNILPDAGGVQRGDAMSDFAARRELPEFIRPGAYSARQSTGWDWGDLRNINYFIEKCNDPAVPEVTRKNYIAIARFFRAWFYFDKVKRFGDVPWINKTFQVNDPDLFKARDPRTLVMDSIRQDLDYAIVNLLKSDDPTRTRITKYVAYAFKSRVCLFEGTFRKYHTNYNLSTTADTWLQYAADAAKEVMNGANLNISEAGGKDVAYRSLFTSKAPVATEVMLTNVYDDAQSRYNDANWYWTSATYGDRVSLIRTFVNTYLNVDGTPFTSKQGYQTMSFLEEIKNRDLRLKQTIRTPGYSRINGGVRDEQPPLFSYTFTGYHPIKWTLDDMYYDSGERNDNVMPILRFAEVLLNYAEAKAELGTLTDADWSSTIGRLRQRAGITGGLNNIPVIADPYLKSTYFPKITSPAVLEIRRERGIELVFEGFRFYDLVRWKTGELMDQQWNGIYVTALDQLMDLNGDGKPDVYFYTSRPATQVPGVSYVNVGATSGTAANPYRLSEGNKGEVNWLYNVTRKWDDKFYLYPIPEADRLMNPALGQNPGWN</sequence>
<keyword evidence="9" id="KW-1185">Reference proteome</keyword>
<evidence type="ECO:0000256" key="4">
    <source>
        <dbReference type="ARBA" id="ARBA00023136"/>
    </source>
</evidence>
<evidence type="ECO:0000313" key="8">
    <source>
        <dbReference type="EMBL" id="KEQ28995.1"/>
    </source>
</evidence>
<dbReference type="InterPro" id="IPR012944">
    <property type="entry name" value="SusD_RagB_dom"/>
</dbReference>
<evidence type="ECO:0000313" key="9">
    <source>
        <dbReference type="Proteomes" id="UP000028007"/>
    </source>
</evidence>
<comment type="similarity">
    <text evidence="2">Belongs to the SusD family.</text>
</comment>
<dbReference type="EMBL" id="JNFF01000089">
    <property type="protein sequence ID" value="KEQ28995.1"/>
    <property type="molecule type" value="Genomic_DNA"/>
</dbReference>
<keyword evidence="5" id="KW-0998">Cell outer membrane</keyword>
<dbReference type="SUPFAM" id="SSF48452">
    <property type="entry name" value="TPR-like"/>
    <property type="match status" value="1"/>
</dbReference>
<evidence type="ECO:0000256" key="3">
    <source>
        <dbReference type="ARBA" id="ARBA00022729"/>
    </source>
</evidence>
<dbReference type="InterPro" id="IPR011990">
    <property type="entry name" value="TPR-like_helical_dom_sf"/>
</dbReference>
<evidence type="ECO:0000259" key="7">
    <source>
        <dbReference type="Pfam" id="PF14322"/>
    </source>
</evidence>
<feature type="domain" description="SusD-like N-terminal" evidence="7">
    <location>
        <begin position="95"/>
        <end position="203"/>
    </location>
</feature>
<dbReference type="eggNOG" id="COG0457">
    <property type="taxonomic scope" value="Bacteria"/>
</dbReference>
<gene>
    <name evidence="8" type="ORF">N180_13645</name>
</gene>
<keyword evidence="4" id="KW-0472">Membrane</keyword>
<dbReference type="GO" id="GO:0009279">
    <property type="term" value="C:cell outer membrane"/>
    <property type="evidence" value="ECO:0007669"/>
    <property type="project" value="UniProtKB-SubCell"/>
</dbReference>
<evidence type="ECO:0000256" key="2">
    <source>
        <dbReference type="ARBA" id="ARBA00006275"/>
    </source>
</evidence>
<feature type="domain" description="RagB/SusD" evidence="6">
    <location>
        <begin position="270"/>
        <end position="589"/>
    </location>
</feature>
<protein>
    <submittedName>
        <fullName evidence="8">Starch-binding protein</fullName>
    </submittedName>
</protein>
<comment type="caution">
    <text evidence="8">The sequence shown here is derived from an EMBL/GenBank/DDBJ whole genome shotgun (WGS) entry which is preliminary data.</text>
</comment>
<name>A0A081PE72_9SPHI</name>
<reference evidence="8 9" key="1">
    <citation type="journal article" date="1992" name="Int. J. Syst. Bacteriol.">
        <title>Sphingobacterium antarcticus sp. nov. a Psychrotrophic Bacterium from the Soils of Schirmacher Oasis, Antarctica.</title>
        <authorList>
            <person name="Shivaji S."/>
            <person name="Ray M.K."/>
            <person name="Rao N.S."/>
            <person name="Saiserr L."/>
            <person name="Jagannadham M.V."/>
            <person name="Kumar G.S."/>
            <person name="Reddy G."/>
            <person name="Bhargava P.M."/>
        </authorList>
    </citation>
    <scope>NUCLEOTIDE SEQUENCE [LARGE SCALE GENOMIC DNA]</scope>
    <source>
        <strain evidence="8 9">4BY</strain>
    </source>
</reference>
<keyword evidence="3" id="KW-0732">Signal</keyword>
<dbReference type="InterPro" id="IPR033985">
    <property type="entry name" value="SusD-like_N"/>
</dbReference>
<dbReference type="RefSeq" id="WP_037443055.1">
    <property type="nucleotide sequence ID" value="NZ_JNFF01000089.1"/>
</dbReference>
<dbReference type="Pfam" id="PF07980">
    <property type="entry name" value="SusD_RagB"/>
    <property type="match status" value="1"/>
</dbReference>
<evidence type="ECO:0000259" key="6">
    <source>
        <dbReference type="Pfam" id="PF07980"/>
    </source>
</evidence>
<proteinExistence type="inferred from homology"/>
<dbReference type="Proteomes" id="UP000028007">
    <property type="component" value="Unassembled WGS sequence"/>
</dbReference>
<dbReference type="OrthoDB" id="5694214at2"/>
<accession>A0A081PE72</accession>
<dbReference type="AlphaFoldDB" id="A0A081PE72"/>
<comment type="subcellular location">
    <subcellularLocation>
        <location evidence="1">Cell outer membrane</location>
    </subcellularLocation>
</comment>